<comment type="caution">
    <text evidence="3">The sequence shown here is derived from an EMBL/GenBank/DDBJ whole genome shotgun (WGS) entry which is preliminary data.</text>
</comment>
<accession>A0A8B6HB82</accession>
<name>A0A8B6HB82_MYTGA</name>
<gene>
    <name evidence="3" type="ORF">MGAL_10B039864</name>
</gene>
<proteinExistence type="predicted"/>
<dbReference type="InterPro" id="IPR000315">
    <property type="entry name" value="Znf_B-box"/>
</dbReference>
<evidence type="ECO:0000313" key="4">
    <source>
        <dbReference type="Proteomes" id="UP000596742"/>
    </source>
</evidence>
<organism evidence="3 4">
    <name type="scientific">Mytilus galloprovincialis</name>
    <name type="common">Mediterranean mussel</name>
    <dbReference type="NCBI Taxonomy" id="29158"/>
    <lineage>
        <taxon>Eukaryota</taxon>
        <taxon>Metazoa</taxon>
        <taxon>Spiralia</taxon>
        <taxon>Lophotrochozoa</taxon>
        <taxon>Mollusca</taxon>
        <taxon>Bivalvia</taxon>
        <taxon>Autobranchia</taxon>
        <taxon>Pteriomorphia</taxon>
        <taxon>Mytilida</taxon>
        <taxon>Mytiloidea</taxon>
        <taxon>Mytilidae</taxon>
        <taxon>Mytilinae</taxon>
        <taxon>Mytilus</taxon>
    </lineage>
</organism>
<dbReference type="EMBL" id="UYJE01009739">
    <property type="protein sequence ID" value="VDI76238.1"/>
    <property type="molecule type" value="Genomic_DNA"/>
</dbReference>
<dbReference type="AlphaFoldDB" id="A0A8B6HB82"/>
<dbReference type="SUPFAM" id="SSF63829">
    <property type="entry name" value="Calcium-dependent phosphotriesterase"/>
    <property type="match status" value="1"/>
</dbReference>
<keyword evidence="4" id="KW-1185">Reference proteome</keyword>
<protein>
    <recommendedName>
        <fullName evidence="2">B box-type domain-containing protein</fullName>
    </recommendedName>
</protein>
<dbReference type="GO" id="GO:0008270">
    <property type="term" value="F:zinc ion binding"/>
    <property type="evidence" value="ECO:0007669"/>
    <property type="project" value="UniProtKB-KW"/>
</dbReference>
<evidence type="ECO:0000256" key="1">
    <source>
        <dbReference type="PROSITE-ProRule" id="PRU00024"/>
    </source>
</evidence>
<dbReference type="PROSITE" id="PS50119">
    <property type="entry name" value="ZF_BBOX"/>
    <property type="match status" value="1"/>
</dbReference>
<feature type="domain" description="B box-type" evidence="2">
    <location>
        <begin position="4"/>
        <end position="50"/>
    </location>
</feature>
<keyword evidence="1" id="KW-0479">Metal-binding</keyword>
<dbReference type="Proteomes" id="UP000596742">
    <property type="component" value="Unassembled WGS sequence"/>
</dbReference>
<dbReference type="Gene3D" id="2.120.10.30">
    <property type="entry name" value="TolB, C-terminal domain"/>
    <property type="match status" value="1"/>
</dbReference>
<sequence>MTESHKQLCWSCPGAKYKNTIDLWCFDCSESICIECKEKHLGKFHVTIPMSEAEKVDKSVITGPCTCNEKFLHDSLLHCKSHDKIYCKCCSPSVHINCSDVQSIANAASGCMQRTSVLITDLELRLSNLKTNYMSLIEEQELNLTDLNFQKYQIKVQVSDFRKDMNEYFNESEDKIGNQLDRYYEQCRAQISKNIQATLERYNVLSSFENTLHLLITNSAECRTFIAAKNIDCRQYEEESVYETFQDLFKLFKLSFLKEETNDIHTVCTTLGEVKLEVVEKQNMKDSKRDSEVQTSVRVRMTATRLYAYNSTEFDLGTDGKIVRSCLTPHKMVIIIGNARAVWTYNIIRKSIERIDLSDFPVDVSVIDDESFLVAMATKGASIVNLSTKTVQYILNYNSKCVAYHNEVIYTVRKKKLVLSNLNGSIIKKEGLGFNANGICVDSKGDVYVSDNKQICKLDSGNYRKEVVLERKWNRTCDIGGITIDKDDRMYYSDKTNRAIMRLNLNSTTANVIIENLQKPLSIACNKTTNQILIITDRGSNIEIWQL</sequence>
<keyword evidence="1" id="KW-0862">Zinc</keyword>
<reference evidence="3" key="1">
    <citation type="submission" date="2018-11" db="EMBL/GenBank/DDBJ databases">
        <authorList>
            <person name="Alioto T."/>
            <person name="Alioto T."/>
        </authorList>
    </citation>
    <scope>NUCLEOTIDE SEQUENCE</scope>
</reference>
<evidence type="ECO:0000313" key="3">
    <source>
        <dbReference type="EMBL" id="VDI76238.1"/>
    </source>
</evidence>
<dbReference type="InterPro" id="IPR011042">
    <property type="entry name" value="6-blade_b-propeller_TolB-like"/>
</dbReference>
<keyword evidence="1" id="KW-0863">Zinc-finger</keyword>
<evidence type="ECO:0000259" key="2">
    <source>
        <dbReference type="PROSITE" id="PS50119"/>
    </source>
</evidence>